<sequence>MDNNLFQSGDQVYVIQRNPHTQSVAQIQTAHIVENPEQPGDLALFFRDEYYPLSDDLAIYDSYEEAEETYNQSFADELYQGINTAAAHAAREQ</sequence>
<protein>
    <submittedName>
        <fullName evidence="1">Transcriptional regulator of the spore photoproduct lyase operon</fullName>
    </submittedName>
</protein>
<dbReference type="InterPro" id="IPR022608">
    <property type="entry name" value="Tscrpt_reg_SplA"/>
</dbReference>
<gene>
    <name evidence="1" type="ORF">SAMN05421736_107169</name>
</gene>
<dbReference type="OrthoDB" id="2970581at2"/>
<evidence type="ECO:0000313" key="2">
    <source>
        <dbReference type="Proteomes" id="UP000198935"/>
    </source>
</evidence>
<evidence type="ECO:0000313" key="1">
    <source>
        <dbReference type="EMBL" id="SDZ19975.1"/>
    </source>
</evidence>
<keyword evidence="1" id="KW-0456">Lyase</keyword>
<proteinExistence type="predicted"/>
<name>A0A1H3R3T5_9BACI</name>
<dbReference type="STRING" id="1503961.SAMN05421736_107169"/>
<keyword evidence="2" id="KW-1185">Reference proteome</keyword>
<dbReference type="Pfam" id="PF11132">
    <property type="entry name" value="SplA"/>
    <property type="match status" value="1"/>
</dbReference>
<reference evidence="2" key="1">
    <citation type="submission" date="2016-10" db="EMBL/GenBank/DDBJ databases">
        <authorList>
            <person name="Varghese N."/>
            <person name="Submissions S."/>
        </authorList>
    </citation>
    <scope>NUCLEOTIDE SEQUENCE [LARGE SCALE GENOMIC DNA]</scope>
    <source>
        <strain evidence="2">SP</strain>
    </source>
</reference>
<dbReference type="AlphaFoldDB" id="A0A1H3R3T5"/>
<dbReference type="Proteomes" id="UP000198935">
    <property type="component" value="Unassembled WGS sequence"/>
</dbReference>
<accession>A0A1H3R3T5</accession>
<dbReference type="GO" id="GO:0016829">
    <property type="term" value="F:lyase activity"/>
    <property type="evidence" value="ECO:0007669"/>
    <property type="project" value="UniProtKB-KW"/>
</dbReference>
<dbReference type="EMBL" id="FNPI01000007">
    <property type="protein sequence ID" value="SDZ19975.1"/>
    <property type="molecule type" value="Genomic_DNA"/>
</dbReference>
<organism evidence="1 2">
    <name type="scientific">Evansella caseinilytica</name>
    <dbReference type="NCBI Taxonomy" id="1503961"/>
    <lineage>
        <taxon>Bacteria</taxon>
        <taxon>Bacillati</taxon>
        <taxon>Bacillota</taxon>
        <taxon>Bacilli</taxon>
        <taxon>Bacillales</taxon>
        <taxon>Bacillaceae</taxon>
        <taxon>Evansella</taxon>
    </lineage>
</organism>